<evidence type="ECO:0000256" key="3">
    <source>
        <dbReference type="ARBA" id="ARBA00022692"/>
    </source>
</evidence>
<dbReference type="PROSITE" id="PS51257">
    <property type="entry name" value="PROKAR_LIPOPROTEIN"/>
    <property type="match status" value="1"/>
</dbReference>
<sequence length="555" mass="59223">MASFPRASHVTILCQLVFIAACILASCVEGVDSSSVVDVFRMVQYDLGGKPLGSRKAGLNQHVSSGLALPGADIARATIVMPVGSINETLFNEVLQKRIHVGSLLFLLPRNYGAQDDEEGAKDAHNLAALEQKLIQANLGVPVYFAYKNEVFADILSELKANDEAGVPASATSGGYRLVVKTPEGRKLPAPTLVNIQGWLRGALPSNSQPSAIQTIAIVASYDTFGAAPGLSFGAGSIGTAVVALLELARLFSKLYASGATHGGYNLLFLLTGGGPYDYDGTKQWLSSQDNRLLETVEFALCLDGLGAWGDGGLKLHVSRPPKEAAIQALYSTFTEVADGFGIPLEIVQKKVNLGNPRVFWEHEQFSRRRMVAGTLSGRPAPPEFLEDTGGIADTRARVDPAAVAKAVKFVAESLARHIYGSGSVEVFADNTSLAVSTEFVAHWLGLLGSTPRVAAFLSKTSPIVTALQKQLSEYVGEVSFHAAKLESDLVMYDASTAKMNIHKVASMTFDIWILLAVAAYLASLYAILHIATKGLDDFLGVFRKPVNNKKSKAL</sequence>
<evidence type="ECO:0000313" key="11">
    <source>
        <dbReference type="EMBL" id="GAQ80052.1"/>
    </source>
</evidence>
<accession>A0A1Y1HQI4</accession>
<proteinExistence type="inferred from homology"/>
<keyword evidence="6 9" id="KW-1133">Transmembrane helix</keyword>
<evidence type="ECO:0000256" key="6">
    <source>
        <dbReference type="ARBA" id="ARBA00022989"/>
    </source>
</evidence>
<dbReference type="PANTHER" id="PTHR31826">
    <property type="entry name" value="NICALIN"/>
    <property type="match status" value="1"/>
</dbReference>
<organism evidence="11 12">
    <name type="scientific">Klebsormidium nitens</name>
    <name type="common">Green alga</name>
    <name type="synonym">Ulothrix nitens</name>
    <dbReference type="NCBI Taxonomy" id="105231"/>
    <lineage>
        <taxon>Eukaryota</taxon>
        <taxon>Viridiplantae</taxon>
        <taxon>Streptophyta</taxon>
        <taxon>Klebsormidiophyceae</taxon>
        <taxon>Klebsormidiales</taxon>
        <taxon>Klebsormidiaceae</taxon>
        <taxon>Klebsormidium</taxon>
    </lineage>
</organism>
<comment type="similarity">
    <text evidence="2">Belongs to the nicastrin family.</text>
</comment>
<gene>
    <name evidence="11" type="ORF">KFL_000450080</name>
</gene>
<dbReference type="CDD" id="cd03882">
    <property type="entry name" value="M28_nicalin_like"/>
    <property type="match status" value="1"/>
</dbReference>
<dbReference type="GO" id="GO:0005789">
    <property type="term" value="C:endoplasmic reticulum membrane"/>
    <property type="evidence" value="ECO:0000318"/>
    <property type="project" value="GO_Central"/>
</dbReference>
<dbReference type="EMBL" id="DF236994">
    <property type="protein sequence ID" value="GAQ80052.1"/>
    <property type="molecule type" value="Genomic_DNA"/>
</dbReference>
<evidence type="ECO:0000256" key="10">
    <source>
        <dbReference type="SAM" id="SignalP"/>
    </source>
</evidence>
<dbReference type="AlphaFoldDB" id="A0A1Y1HQI4"/>
<keyword evidence="8" id="KW-0325">Glycoprotein</keyword>
<feature type="chain" id="PRO_5012914561" evidence="10">
    <location>
        <begin position="34"/>
        <end position="555"/>
    </location>
</feature>
<evidence type="ECO:0000313" key="12">
    <source>
        <dbReference type="Proteomes" id="UP000054558"/>
    </source>
</evidence>
<dbReference type="GO" id="GO:0009966">
    <property type="term" value="P:regulation of signal transduction"/>
    <property type="evidence" value="ECO:0000318"/>
    <property type="project" value="GO_Central"/>
</dbReference>
<keyword evidence="7 9" id="KW-0472">Membrane</keyword>
<evidence type="ECO:0000256" key="1">
    <source>
        <dbReference type="ARBA" id="ARBA00004389"/>
    </source>
</evidence>
<dbReference type="OrthoDB" id="5913609at2759"/>
<dbReference type="Proteomes" id="UP000054558">
    <property type="component" value="Unassembled WGS sequence"/>
</dbReference>
<dbReference type="OMA" id="WSTSRHC"/>
<keyword evidence="5" id="KW-0256">Endoplasmic reticulum</keyword>
<comment type="subcellular location">
    <subcellularLocation>
        <location evidence="1">Endoplasmic reticulum membrane</location>
        <topology evidence="1">Single-pass membrane protein</topology>
    </subcellularLocation>
</comment>
<protein>
    <submittedName>
        <fullName evidence="11">Nicastrin</fullName>
    </submittedName>
</protein>
<dbReference type="STRING" id="105231.A0A1Y1HQI4"/>
<name>A0A1Y1HQI4_KLENI</name>
<dbReference type="SUPFAM" id="SSF53187">
    <property type="entry name" value="Zn-dependent exopeptidases"/>
    <property type="match status" value="1"/>
</dbReference>
<evidence type="ECO:0000256" key="7">
    <source>
        <dbReference type="ARBA" id="ARBA00023136"/>
    </source>
</evidence>
<feature type="transmembrane region" description="Helical" evidence="9">
    <location>
        <begin position="510"/>
        <end position="529"/>
    </location>
</feature>
<keyword evidence="12" id="KW-1185">Reference proteome</keyword>
<keyword evidence="3 9" id="KW-0812">Transmembrane</keyword>
<dbReference type="Gene3D" id="3.40.630.10">
    <property type="entry name" value="Zn peptidases"/>
    <property type="match status" value="1"/>
</dbReference>
<keyword evidence="4 10" id="KW-0732">Signal</keyword>
<dbReference type="InterPro" id="IPR016574">
    <property type="entry name" value="Nicalin"/>
</dbReference>
<evidence type="ECO:0000256" key="5">
    <source>
        <dbReference type="ARBA" id="ARBA00022824"/>
    </source>
</evidence>
<evidence type="ECO:0000256" key="9">
    <source>
        <dbReference type="SAM" id="Phobius"/>
    </source>
</evidence>
<evidence type="ECO:0000256" key="2">
    <source>
        <dbReference type="ARBA" id="ARBA00007717"/>
    </source>
</evidence>
<feature type="signal peptide" evidence="10">
    <location>
        <begin position="1"/>
        <end position="33"/>
    </location>
</feature>
<evidence type="ECO:0000256" key="4">
    <source>
        <dbReference type="ARBA" id="ARBA00022729"/>
    </source>
</evidence>
<reference evidence="11 12" key="1">
    <citation type="journal article" date="2014" name="Nat. Commun.">
        <title>Klebsormidium flaccidum genome reveals primary factors for plant terrestrial adaptation.</title>
        <authorList>
            <person name="Hori K."/>
            <person name="Maruyama F."/>
            <person name="Fujisawa T."/>
            <person name="Togashi T."/>
            <person name="Yamamoto N."/>
            <person name="Seo M."/>
            <person name="Sato S."/>
            <person name="Yamada T."/>
            <person name="Mori H."/>
            <person name="Tajima N."/>
            <person name="Moriyama T."/>
            <person name="Ikeuchi M."/>
            <person name="Watanabe M."/>
            <person name="Wada H."/>
            <person name="Kobayashi K."/>
            <person name="Saito M."/>
            <person name="Masuda T."/>
            <person name="Sasaki-Sekimoto Y."/>
            <person name="Mashiguchi K."/>
            <person name="Awai K."/>
            <person name="Shimojima M."/>
            <person name="Masuda S."/>
            <person name="Iwai M."/>
            <person name="Nobusawa T."/>
            <person name="Narise T."/>
            <person name="Kondo S."/>
            <person name="Saito H."/>
            <person name="Sato R."/>
            <person name="Murakawa M."/>
            <person name="Ihara Y."/>
            <person name="Oshima-Yamada Y."/>
            <person name="Ohtaka K."/>
            <person name="Satoh M."/>
            <person name="Sonobe K."/>
            <person name="Ishii M."/>
            <person name="Ohtani R."/>
            <person name="Kanamori-Sato M."/>
            <person name="Honoki R."/>
            <person name="Miyazaki D."/>
            <person name="Mochizuki H."/>
            <person name="Umetsu J."/>
            <person name="Higashi K."/>
            <person name="Shibata D."/>
            <person name="Kamiya Y."/>
            <person name="Sato N."/>
            <person name="Nakamura Y."/>
            <person name="Tabata S."/>
            <person name="Ida S."/>
            <person name="Kurokawa K."/>
            <person name="Ohta H."/>
        </authorList>
    </citation>
    <scope>NUCLEOTIDE SEQUENCE [LARGE SCALE GENOMIC DNA]</scope>
    <source>
        <strain evidence="11 12">NIES-2285</strain>
    </source>
</reference>
<evidence type="ECO:0000256" key="8">
    <source>
        <dbReference type="ARBA" id="ARBA00023180"/>
    </source>
</evidence>